<comment type="caution">
    <text evidence="1">The sequence shown here is derived from an EMBL/GenBank/DDBJ whole genome shotgun (WGS) entry which is preliminary data.</text>
</comment>
<reference evidence="1 2" key="1">
    <citation type="journal article" date="2022" name="Nat. Ecol. Evol.">
        <title>A masculinizing supergene underlies an exaggerated male reproductive morph in a spider.</title>
        <authorList>
            <person name="Hendrickx F."/>
            <person name="De Corte Z."/>
            <person name="Sonet G."/>
            <person name="Van Belleghem S.M."/>
            <person name="Kostlbacher S."/>
            <person name="Vangestel C."/>
        </authorList>
    </citation>
    <scope>NUCLEOTIDE SEQUENCE [LARGE SCALE GENOMIC DNA]</scope>
    <source>
        <strain evidence="1">W744_W776</strain>
    </source>
</reference>
<keyword evidence="2" id="KW-1185">Reference proteome</keyword>
<dbReference type="EMBL" id="JAFNEN010000354">
    <property type="protein sequence ID" value="KAG8184916.1"/>
    <property type="molecule type" value="Genomic_DNA"/>
</dbReference>
<dbReference type="AlphaFoldDB" id="A0AAV6UMR5"/>
<accession>A0AAV6UMR5</accession>
<dbReference type="Proteomes" id="UP000827092">
    <property type="component" value="Unassembled WGS sequence"/>
</dbReference>
<name>A0AAV6UMR5_9ARAC</name>
<organism evidence="1 2">
    <name type="scientific">Oedothorax gibbosus</name>
    <dbReference type="NCBI Taxonomy" id="931172"/>
    <lineage>
        <taxon>Eukaryota</taxon>
        <taxon>Metazoa</taxon>
        <taxon>Ecdysozoa</taxon>
        <taxon>Arthropoda</taxon>
        <taxon>Chelicerata</taxon>
        <taxon>Arachnida</taxon>
        <taxon>Araneae</taxon>
        <taxon>Araneomorphae</taxon>
        <taxon>Entelegynae</taxon>
        <taxon>Araneoidea</taxon>
        <taxon>Linyphiidae</taxon>
        <taxon>Erigoninae</taxon>
        <taxon>Oedothorax</taxon>
    </lineage>
</organism>
<protein>
    <submittedName>
        <fullName evidence="1">Uncharacterized protein</fullName>
    </submittedName>
</protein>
<evidence type="ECO:0000313" key="1">
    <source>
        <dbReference type="EMBL" id="KAG8184916.1"/>
    </source>
</evidence>
<sequence length="90" mass="10706">MRLPQNQKQTIPSNYHPHFIYASEDKHHHPQINRPEKEHKNKKAPFYLSSEAPSEHWFTVIYPTYHQGPCLPCITSSRRQDIGFHEDDKL</sequence>
<gene>
    <name evidence="1" type="ORF">JTE90_017770</name>
</gene>
<evidence type="ECO:0000313" key="2">
    <source>
        <dbReference type="Proteomes" id="UP000827092"/>
    </source>
</evidence>
<proteinExistence type="predicted"/>